<dbReference type="EMBL" id="PQXH01000110">
    <property type="protein sequence ID" value="TGO11434.1"/>
    <property type="molecule type" value="Genomic_DNA"/>
</dbReference>
<gene>
    <name evidence="2" type="ORF">BTUL_0110g00450</name>
</gene>
<feature type="coiled-coil region" evidence="1">
    <location>
        <begin position="48"/>
        <end position="75"/>
    </location>
</feature>
<proteinExistence type="predicted"/>
<name>A0A4Z1EG51_9HELO</name>
<accession>A0A4Z1EG51</accession>
<dbReference type="AlphaFoldDB" id="A0A4Z1EG51"/>
<evidence type="ECO:0000313" key="2">
    <source>
        <dbReference type="EMBL" id="TGO11434.1"/>
    </source>
</evidence>
<evidence type="ECO:0000256" key="1">
    <source>
        <dbReference type="SAM" id="Coils"/>
    </source>
</evidence>
<sequence length="142" mass="16280">MPDHNKIETLCREAALGLKEHHSKFWMQKENYKIVELECRKCRLQIRRIKSKQAKEAAEEQAREAKVQADRARANAAYQANRQNRRIGQGYIEGSKRPVRYLISEGIKSVNGGLVESLDIMSMDFLVRIGLWKGLFDSSSSA</sequence>
<keyword evidence="3" id="KW-1185">Reference proteome</keyword>
<dbReference type="Proteomes" id="UP000297777">
    <property type="component" value="Unassembled WGS sequence"/>
</dbReference>
<dbReference type="OrthoDB" id="10538575at2759"/>
<keyword evidence="1" id="KW-0175">Coiled coil</keyword>
<protein>
    <submittedName>
        <fullName evidence="2">Uncharacterized protein</fullName>
    </submittedName>
</protein>
<organism evidence="2 3">
    <name type="scientific">Botrytis tulipae</name>
    <dbReference type="NCBI Taxonomy" id="87230"/>
    <lineage>
        <taxon>Eukaryota</taxon>
        <taxon>Fungi</taxon>
        <taxon>Dikarya</taxon>
        <taxon>Ascomycota</taxon>
        <taxon>Pezizomycotina</taxon>
        <taxon>Leotiomycetes</taxon>
        <taxon>Helotiales</taxon>
        <taxon>Sclerotiniaceae</taxon>
        <taxon>Botrytis</taxon>
    </lineage>
</organism>
<reference evidence="2 3" key="1">
    <citation type="submission" date="2017-12" db="EMBL/GenBank/DDBJ databases">
        <title>Comparative genomics of Botrytis spp.</title>
        <authorList>
            <person name="Valero-Jimenez C.A."/>
            <person name="Tapia P."/>
            <person name="Veloso J."/>
            <person name="Silva-Moreno E."/>
            <person name="Staats M."/>
            <person name="Valdes J.H."/>
            <person name="Van Kan J.A.L."/>
        </authorList>
    </citation>
    <scope>NUCLEOTIDE SEQUENCE [LARGE SCALE GENOMIC DNA]</scope>
    <source>
        <strain evidence="2 3">Bt9001</strain>
    </source>
</reference>
<comment type="caution">
    <text evidence="2">The sequence shown here is derived from an EMBL/GenBank/DDBJ whole genome shotgun (WGS) entry which is preliminary data.</text>
</comment>
<evidence type="ECO:0000313" key="3">
    <source>
        <dbReference type="Proteomes" id="UP000297777"/>
    </source>
</evidence>